<evidence type="ECO:0000313" key="3">
    <source>
        <dbReference type="EMBL" id="SVP90299.1"/>
    </source>
</evidence>
<evidence type="ECO:0000313" key="2">
    <source>
        <dbReference type="EMBL" id="SVP89159.1"/>
    </source>
</evidence>
<dbReference type="Gene3D" id="3.40.50.720">
    <property type="entry name" value="NAD(P)-binding Rossmann-like Domain"/>
    <property type="match status" value="1"/>
</dbReference>
<dbReference type="GO" id="GO:0004792">
    <property type="term" value="F:thiosulfate-cyanide sulfurtransferase activity"/>
    <property type="evidence" value="ECO:0007669"/>
    <property type="project" value="TreeGrafter"/>
</dbReference>
<dbReference type="InterPro" id="IPR001763">
    <property type="entry name" value="Rhodanese-like_dom"/>
</dbReference>
<dbReference type="VEuPathDB" id="PiroplasmaDB:TA16845"/>
<dbReference type="EMBL" id="UIVS01000001">
    <property type="protein sequence ID" value="SVP90299.1"/>
    <property type="molecule type" value="Genomic_DNA"/>
</dbReference>
<dbReference type="CDD" id="cd00158">
    <property type="entry name" value="RHOD"/>
    <property type="match status" value="1"/>
</dbReference>
<dbReference type="Pfam" id="PF00899">
    <property type="entry name" value="ThiF"/>
    <property type="match status" value="1"/>
</dbReference>
<dbReference type="InterPro" id="IPR036873">
    <property type="entry name" value="Rhodanese-like_dom_sf"/>
</dbReference>
<feature type="domain" description="Rhodanese" evidence="1">
    <location>
        <begin position="446"/>
        <end position="554"/>
    </location>
</feature>
<dbReference type="PROSITE" id="PS50206">
    <property type="entry name" value="RHODANESE_3"/>
    <property type="match status" value="1"/>
</dbReference>
<dbReference type="PANTHER" id="PTHR10953:SF102">
    <property type="entry name" value="ADENYLYLTRANSFERASE AND SULFURTRANSFERASE MOCS3"/>
    <property type="match status" value="1"/>
</dbReference>
<dbReference type="GO" id="GO:0005737">
    <property type="term" value="C:cytoplasm"/>
    <property type="evidence" value="ECO:0007669"/>
    <property type="project" value="TreeGrafter"/>
</dbReference>
<dbReference type="Pfam" id="PF00581">
    <property type="entry name" value="Rhodanese"/>
    <property type="match status" value="1"/>
</dbReference>
<dbReference type="GO" id="GO:0016779">
    <property type="term" value="F:nucleotidyltransferase activity"/>
    <property type="evidence" value="ECO:0007669"/>
    <property type="project" value="TreeGrafter"/>
</dbReference>
<dbReference type="SUPFAM" id="SSF52821">
    <property type="entry name" value="Rhodanese/Cell cycle control phosphatase"/>
    <property type="match status" value="1"/>
</dbReference>
<reference evidence="2" key="1">
    <citation type="submission" date="2018-07" db="EMBL/GenBank/DDBJ databases">
        <authorList>
            <person name="Quirk P.G."/>
            <person name="Krulwich T.A."/>
        </authorList>
    </citation>
    <scope>NUCLEOTIDE SEQUENCE</scope>
    <source>
        <strain evidence="2">Anand</strain>
    </source>
</reference>
<dbReference type="InterPro" id="IPR045886">
    <property type="entry name" value="ThiF/MoeB/HesA"/>
</dbReference>
<name>A0A3B0MVJ3_THEAN</name>
<dbReference type="InterPro" id="IPR000594">
    <property type="entry name" value="ThiF_NAD_FAD-bd"/>
</dbReference>
<gene>
    <name evidence="2" type="ORF">TAT_000101100</name>
    <name evidence="3" type="ORF">TAV_000100400</name>
</gene>
<dbReference type="SUPFAM" id="SSF69572">
    <property type="entry name" value="Activating enzymes of the ubiquitin-like proteins"/>
    <property type="match status" value="1"/>
</dbReference>
<protein>
    <submittedName>
        <fullName evidence="2">ThiF family/MoeZ/MoeB domain/Rhodanese-like domain containing protein, putative</fullName>
    </submittedName>
</protein>
<dbReference type="Gene3D" id="3.40.250.10">
    <property type="entry name" value="Rhodanese-like domain"/>
    <property type="match status" value="1"/>
</dbReference>
<dbReference type="EMBL" id="UIVT01000001">
    <property type="protein sequence ID" value="SVP89159.1"/>
    <property type="molecule type" value="Genomic_DNA"/>
</dbReference>
<dbReference type="GO" id="GO:0008641">
    <property type="term" value="F:ubiquitin-like modifier activating enzyme activity"/>
    <property type="evidence" value="ECO:0007669"/>
    <property type="project" value="InterPro"/>
</dbReference>
<dbReference type="PANTHER" id="PTHR10953">
    <property type="entry name" value="UBIQUITIN-ACTIVATING ENZYME E1"/>
    <property type="match status" value="1"/>
</dbReference>
<dbReference type="CDD" id="cd00757">
    <property type="entry name" value="ThiF_MoeB_HesA_family"/>
    <property type="match status" value="1"/>
</dbReference>
<proteinExistence type="predicted"/>
<organism evidence="2">
    <name type="scientific">Theileria annulata</name>
    <dbReference type="NCBI Taxonomy" id="5874"/>
    <lineage>
        <taxon>Eukaryota</taxon>
        <taxon>Sar</taxon>
        <taxon>Alveolata</taxon>
        <taxon>Apicomplexa</taxon>
        <taxon>Aconoidasida</taxon>
        <taxon>Piroplasmida</taxon>
        <taxon>Theileriidae</taxon>
        <taxon>Theileria</taxon>
    </lineage>
</organism>
<evidence type="ECO:0000259" key="1">
    <source>
        <dbReference type="PROSITE" id="PS50206"/>
    </source>
</evidence>
<accession>A0A3B0MVJ3</accession>
<sequence>MLNFEDWKYSSINVDKYHKSSGCLKYSSDSTNHNDLNDHKSDKEDDFNDYLLNKPKWPPKTNNTNNINGVKRVSMCKSVELPYCSCMDTFTSKRYNSQYIALNDMSSNYHSDYIYRSISSCAVLVIGAGGLGSPLLQYLASSGIGLIGIMDGDVVELSNLHRQVIHDERNIGMNKALSAKNRILSINESVTILDITYEFYLNVKEAHEIIPLYDVIVDCSDNPQTKYLINDACLMYNKPFVIASCIKSQGQLMVFLPQTLTNVCGKDSDSNEKNDRTVSQVDCDTESGSIGSKLSGPCFRCICPEENNPSISYIKNACSLAGVLSSLPGVLGTIQATEVIKICGGLFDRCLSPGRMLIYNGQNPCSPFKTVELSRNRNCRSCGGGEMKLYMAPSEELKFNLDRDYLSISPSEFVNLYFNQLGKEFPIRIAVTDTSISLDESGTEYRIAVIDVRPESHYYISHLTGSINWPVNTLINCNETSFSHTLSLLTGNWKDQNVLLLAICRKGNSSRIATEFMRKFLSKTVSYGKLGQVLCYSVAGGLQYLIEHFQLQMPHT</sequence>
<dbReference type="InterPro" id="IPR035985">
    <property type="entry name" value="Ubiquitin-activating_enz"/>
</dbReference>
<dbReference type="AlphaFoldDB" id="A0A3B0MVJ3"/>